<organism evidence="2 3">
    <name type="scientific">Celeribacter neptunius</name>
    <dbReference type="NCBI Taxonomy" id="588602"/>
    <lineage>
        <taxon>Bacteria</taxon>
        <taxon>Pseudomonadati</taxon>
        <taxon>Pseudomonadota</taxon>
        <taxon>Alphaproteobacteria</taxon>
        <taxon>Rhodobacterales</taxon>
        <taxon>Roseobacteraceae</taxon>
        <taxon>Celeribacter</taxon>
    </lineage>
</organism>
<evidence type="ECO:0000313" key="3">
    <source>
        <dbReference type="Proteomes" id="UP000199630"/>
    </source>
</evidence>
<dbReference type="SUPFAM" id="SSF56300">
    <property type="entry name" value="Metallo-dependent phosphatases"/>
    <property type="match status" value="1"/>
</dbReference>
<dbReference type="InterPro" id="IPR050126">
    <property type="entry name" value="Ap4A_hydrolase"/>
</dbReference>
<dbReference type="GO" id="GO:0016791">
    <property type="term" value="F:phosphatase activity"/>
    <property type="evidence" value="ECO:0007669"/>
    <property type="project" value="TreeGrafter"/>
</dbReference>
<accession>A0A1I3SCS6</accession>
<reference evidence="3" key="1">
    <citation type="submission" date="2016-10" db="EMBL/GenBank/DDBJ databases">
        <authorList>
            <person name="Varghese N."/>
            <person name="Submissions S."/>
        </authorList>
    </citation>
    <scope>NUCLEOTIDE SEQUENCE [LARGE SCALE GENOMIC DNA]</scope>
    <source>
        <strain evidence="3">DSM 26471</strain>
    </source>
</reference>
<dbReference type="STRING" id="588602.SAMN04487991_2424"/>
<dbReference type="PANTHER" id="PTHR42850">
    <property type="entry name" value="METALLOPHOSPHOESTERASE"/>
    <property type="match status" value="1"/>
</dbReference>
<dbReference type="Proteomes" id="UP000199630">
    <property type="component" value="Unassembled WGS sequence"/>
</dbReference>
<dbReference type="GO" id="GO:0008803">
    <property type="term" value="F:bis(5'-nucleosyl)-tetraphosphatase (symmetrical) activity"/>
    <property type="evidence" value="ECO:0007669"/>
    <property type="project" value="TreeGrafter"/>
</dbReference>
<dbReference type="GO" id="GO:0110154">
    <property type="term" value="P:RNA decapping"/>
    <property type="evidence" value="ECO:0007669"/>
    <property type="project" value="TreeGrafter"/>
</dbReference>
<feature type="domain" description="Calcineurin-like phosphoesterase" evidence="1">
    <location>
        <begin position="29"/>
        <end position="131"/>
    </location>
</feature>
<protein>
    <submittedName>
        <fullName evidence="2">Serine/threonine protein phosphatase 1</fullName>
    </submittedName>
</protein>
<name>A0A1I3SCS6_9RHOB</name>
<dbReference type="GO" id="GO:0005737">
    <property type="term" value="C:cytoplasm"/>
    <property type="evidence" value="ECO:0007669"/>
    <property type="project" value="TreeGrafter"/>
</dbReference>
<dbReference type="Pfam" id="PF00149">
    <property type="entry name" value="Metallophos"/>
    <property type="match status" value="1"/>
</dbReference>
<dbReference type="Gene3D" id="3.60.21.10">
    <property type="match status" value="1"/>
</dbReference>
<dbReference type="InterPro" id="IPR029052">
    <property type="entry name" value="Metallo-depent_PP-like"/>
</dbReference>
<evidence type="ECO:0000313" key="2">
    <source>
        <dbReference type="EMBL" id="SFJ56623.1"/>
    </source>
</evidence>
<evidence type="ECO:0000259" key="1">
    <source>
        <dbReference type="Pfam" id="PF00149"/>
    </source>
</evidence>
<dbReference type="PANTHER" id="PTHR42850:SF4">
    <property type="entry name" value="ZINC-DEPENDENT ENDOPOLYPHOSPHATASE"/>
    <property type="match status" value="1"/>
</dbReference>
<dbReference type="AlphaFoldDB" id="A0A1I3SCS6"/>
<keyword evidence="3" id="KW-1185">Reference proteome</keyword>
<gene>
    <name evidence="2" type="ORF">SAMN04487991_2424</name>
</gene>
<dbReference type="InterPro" id="IPR004843">
    <property type="entry name" value="Calcineurin-like_PHP"/>
</dbReference>
<sequence length="251" mass="28350">MRWTEYETDMLRHFWKSSDPATLRPDRSLAVIGDIHGRADLLERALTIAEDRQIICVGDYVDRGPDSAAVLDILYDRTDIISLAGNHEEMMLRFLDEPLKAGPGWLKHGGLSTLESYGESLAEPPVSEEELIALRDFLADRMGPEMITWLRELPLQWLSGNLGVVHAGADPRLPFEEQERQVLLWGHPKFGRKLRKDGIWVVRGHAITGLPNLHKRCISIDTGAYATGRLTVALIDEGDLRFETVSFDERV</sequence>
<dbReference type="EMBL" id="FORH01000004">
    <property type="protein sequence ID" value="SFJ56623.1"/>
    <property type="molecule type" value="Genomic_DNA"/>
</dbReference>
<proteinExistence type="predicted"/>